<reference evidence="2" key="2">
    <citation type="journal article" date="2010" name="Nature">
        <title>Comparative genomics reveals mobile pathogenicity chromosomes in Fusarium.</title>
        <authorList>
            <person name="Ma L.J."/>
            <person name="van der Does H.C."/>
            <person name="Borkovich K.A."/>
            <person name="Coleman J.J."/>
            <person name="Daboussi M.J."/>
            <person name="Di Pietro A."/>
            <person name="Dufresne M."/>
            <person name="Freitag M."/>
            <person name="Grabherr M."/>
            <person name="Henrissat B."/>
            <person name="Houterman P.M."/>
            <person name="Kang S."/>
            <person name="Shim W.B."/>
            <person name="Woloshuk C."/>
            <person name="Xie X."/>
            <person name="Xu J.R."/>
            <person name="Antoniw J."/>
            <person name="Baker S.E."/>
            <person name="Bluhm B.H."/>
            <person name="Breakspear A."/>
            <person name="Brown D.W."/>
            <person name="Butchko R.A."/>
            <person name="Chapman S."/>
            <person name="Coulson R."/>
            <person name="Coutinho P.M."/>
            <person name="Danchin E.G."/>
            <person name="Diener A."/>
            <person name="Gale L.R."/>
            <person name="Gardiner D.M."/>
            <person name="Goff S."/>
            <person name="Hammond-Kosack K.E."/>
            <person name="Hilburn K."/>
            <person name="Hua-Van A."/>
            <person name="Jonkers W."/>
            <person name="Kazan K."/>
            <person name="Kodira C.D."/>
            <person name="Koehrsen M."/>
            <person name="Kumar L."/>
            <person name="Lee Y.H."/>
            <person name="Li L."/>
            <person name="Manners J.M."/>
            <person name="Miranda-Saavedra D."/>
            <person name="Mukherjee M."/>
            <person name="Park G."/>
            <person name="Park J."/>
            <person name="Park S.Y."/>
            <person name="Proctor R.H."/>
            <person name="Regev A."/>
            <person name="Ruiz-Roldan M.C."/>
            <person name="Sain D."/>
            <person name="Sakthikumar S."/>
            <person name="Sykes S."/>
            <person name="Schwartz D.C."/>
            <person name="Turgeon B.G."/>
            <person name="Wapinski I."/>
            <person name="Yoder O."/>
            <person name="Young S."/>
            <person name="Zeng Q."/>
            <person name="Zhou S."/>
            <person name="Galagan J."/>
            <person name="Cuomo C.A."/>
            <person name="Kistler H.C."/>
            <person name="Rep M."/>
        </authorList>
    </citation>
    <scope>GENOME REANNOTATION</scope>
    <source>
        <strain evidence="2">PH-1 / ATCC MYA-4620 / FGSC 9075 / NRRL 31084</strain>
    </source>
</reference>
<proteinExistence type="predicted"/>
<feature type="compositionally biased region" description="Low complexity" evidence="1">
    <location>
        <begin position="60"/>
        <end position="75"/>
    </location>
</feature>
<dbReference type="EnsemblFungi" id="CEF74072">
    <property type="protein sequence ID" value="CEF74072"/>
    <property type="gene ID" value="FGRRES_01871_M"/>
</dbReference>
<accession>A0A098D6J8</accession>
<sequence>MPPRSSPRSRPAPAVPTSECPSRTPARPPRPSTAGSFSALLPSSRTSRSTRRPSPCDDTPAALAAPPKASSSVSPRLDGPSSPPSSSSVSSRTLRPTLMPRASTPVPSLSSTSRSTRPPSSDEGHTVLTVVSTLTCPTPATSSSS</sequence>
<feature type="compositionally biased region" description="Low complexity" evidence="1">
    <location>
        <begin position="1"/>
        <end position="12"/>
    </location>
</feature>
<reference evidence="2" key="3">
    <citation type="submission" date="2017-01" db="UniProtKB">
        <authorList>
            <consortium name="EnsemblFungi"/>
        </authorList>
    </citation>
    <scope>IDENTIFICATION</scope>
    <source>
        <strain evidence="2">PH-1 / ATCC MYA-4620 / FGSC 9075 / NRRL 31084</strain>
    </source>
</reference>
<feature type="compositionally biased region" description="Low complexity" evidence="1">
    <location>
        <begin position="103"/>
        <end position="119"/>
    </location>
</feature>
<organism evidence="2">
    <name type="scientific">Gibberella zeae (strain ATCC MYA-4620 / CBS 123657 / FGSC 9075 / NRRL 31084 / PH-1)</name>
    <name type="common">Wheat head blight fungus</name>
    <name type="synonym">Fusarium graminearum</name>
    <dbReference type="NCBI Taxonomy" id="229533"/>
    <lineage>
        <taxon>Eukaryota</taxon>
        <taxon>Fungi</taxon>
        <taxon>Dikarya</taxon>
        <taxon>Ascomycota</taxon>
        <taxon>Pezizomycotina</taxon>
        <taxon>Sordariomycetes</taxon>
        <taxon>Hypocreomycetidae</taxon>
        <taxon>Hypocreales</taxon>
        <taxon>Nectriaceae</taxon>
        <taxon>Fusarium</taxon>
    </lineage>
</organism>
<reference evidence="2" key="1">
    <citation type="journal article" date="2007" name="Science">
        <title>The Fusarium graminearum genome reveals a link between localized polymorphism and pathogen specialization.</title>
        <authorList>
            <person name="Cuomo C.A."/>
            <person name="Gueldener U."/>
            <person name="Xu J.-R."/>
            <person name="Trail F."/>
            <person name="Turgeon B.G."/>
            <person name="Di Pietro A."/>
            <person name="Walton J.D."/>
            <person name="Ma L.-J."/>
            <person name="Baker S.E."/>
            <person name="Rep M."/>
            <person name="Adam G."/>
            <person name="Antoniw J."/>
            <person name="Baldwin T."/>
            <person name="Calvo S.E."/>
            <person name="Chang Y.-L."/>
            <person name="DeCaprio D."/>
            <person name="Gale L.R."/>
            <person name="Gnerre S."/>
            <person name="Goswami R.S."/>
            <person name="Hammond-Kosack K."/>
            <person name="Harris L.J."/>
            <person name="Hilburn K."/>
            <person name="Kennell J.C."/>
            <person name="Kroken S."/>
            <person name="Magnuson J.K."/>
            <person name="Mannhaupt G."/>
            <person name="Mauceli E.W."/>
            <person name="Mewes H.-W."/>
            <person name="Mitterbauer R."/>
            <person name="Muehlbauer G."/>
            <person name="Muensterkoetter M."/>
            <person name="Nelson D."/>
            <person name="O'Donnell K."/>
            <person name="Ouellet T."/>
            <person name="Qi W."/>
            <person name="Quesneville H."/>
            <person name="Roncero M.I.G."/>
            <person name="Seong K.-Y."/>
            <person name="Tetko I.V."/>
            <person name="Urban M."/>
            <person name="Waalwijk C."/>
            <person name="Ward T.J."/>
            <person name="Yao J."/>
            <person name="Birren B.W."/>
            <person name="Kistler H.C."/>
        </authorList>
    </citation>
    <scope>NUCLEOTIDE SEQUENCE [LARGE SCALE GENOMIC DNA]</scope>
    <source>
        <strain evidence="2">PH-1 / ATCC MYA-4620 / FGSC 9075 / NRRL 31084</strain>
    </source>
</reference>
<feature type="compositionally biased region" description="Polar residues" evidence="1">
    <location>
        <begin position="129"/>
        <end position="145"/>
    </location>
</feature>
<dbReference type="AlphaFoldDB" id="A0A098D6J8"/>
<name>A0A098D6J8_GIBZE</name>
<evidence type="ECO:0000313" key="2">
    <source>
        <dbReference type="EnsemblFungi" id="CEF74072"/>
    </source>
</evidence>
<accession>A0A0E0RS47</accession>
<protein>
    <submittedName>
        <fullName evidence="2">Uncharacterized protein</fullName>
    </submittedName>
</protein>
<evidence type="ECO:0000256" key="1">
    <source>
        <dbReference type="SAM" id="MobiDB-lite"/>
    </source>
</evidence>
<dbReference type="EMBL" id="HG970332">
    <property type="status" value="NOT_ANNOTATED_CDS"/>
    <property type="molecule type" value="Genomic_DNA"/>
</dbReference>
<feature type="region of interest" description="Disordered" evidence="1">
    <location>
        <begin position="1"/>
        <end position="145"/>
    </location>
</feature>